<keyword evidence="4" id="KW-1185">Reference proteome</keyword>
<reference evidence="3" key="2">
    <citation type="journal article" date="2023" name="Antibiotics">
        <title>Prevalence and Molecular Characterization of Methicillin-Resistant Staphylococci (MRS) and Mammaliicocci (MRM) in Dromedary Camels from Algeria: First Detection of SCCmec-mecC Hybrid in Methicillin-Resistant Mammaliicoccus lentus.</title>
        <authorList>
            <person name="Belhout C."/>
            <person name="Boyen F."/>
            <person name="Vereecke N."/>
            <person name="Theuns S."/>
            <person name="Taibi N."/>
            <person name="Stegger M."/>
            <person name="de la Fe-Rodriguez P.Y."/>
            <person name="Bouayad L."/>
            <person name="Elgroud R."/>
            <person name="Butaye P."/>
        </authorList>
    </citation>
    <scope>NUCLEOTIDE SEQUENCE</scope>
    <source>
        <strain evidence="3">7048</strain>
    </source>
</reference>
<keyword evidence="1" id="KW-0472">Membrane</keyword>
<dbReference type="PANTHER" id="PTHR11328:SF24">
    <property type="entry name" value="MAJOR FACILITATOR SUPERFAMILY (MFS) PROFILE DOMAIN-CONTAINING PROTEIN"/>
    <property type="match status" value="1"/>
</dbReference>
<dbReference type="EMBL" id="CP118848">
    <property type="protein sequence ID" value="WHI60576.1"/>
    <property type="molecule type" value="Genomic_DNA"/>
</dbReference>
<feature type="transmembrane region" description="Helical" evidence="1">
    <location>
        <begin position="117"/>
        <end position="139"/>
    </location>
</feature>
<dbReference type="GO" id="GO:0008643">
    <property type="term" value="P:carbohydrate transport"/>
    <property type="evidence" value="ECO:0007669"/>
    <property type="project" value="InterPro"/>
</dbReference>
<dbReference type="Proteomes" id="UP000770161">
    <property type="component" value="Unassembled WGS sequence"/>
</dbReference>
<sequence length="443" mass="49572">MLNTKSFNGGALGHKEKISYGYGDTASNFVWGMVNSYALYFYTDVFGLTAGSVATMFLIMRIFDALNDPFMGILVDKTKSKHGKARPYLLYMALPFGILSILTFITPEISYNYKLLYAYVTYGLLGVVYTAINIPYGALMPLMTRDSNEKGELNSYRAIGRSVGTIVIASATLPLVNLLGQGNEKIGFPIVMTIYSVIGVTLFWLTFKYCHEKVIEKKPEDNLSIKTAITQMFKNKYWLLVSSNSFLWFVRMGAMNGVLIYYVNYVLNTPNLTPVYLTVLNVANLFGGFIALLILKKYSSRNSSILMLSMATILLLSLFIIEANSIIIFLIIFFIANILIGYSDPATLTMLGDTLDYQEWKFGNRPEGLLVSSYSFSTKFGAAIGSSLIGYALSWAGYNPDNITLTVQSTIRFLMLGLPIILTILQIVILYFYKLDKYHDSII</sequence>
<dbReference type="Pfam" id="PF13347">
    <property type="entry name" value="MFS_2"/>
    <property type="match status" value="1"/>
</dbReference>
<organism evidence="3 5">
    <name type="scientific">Mammaliicoccus lentus</name>
    <name type="common">Staphylococcus lentus</name>
    <dbReference type="NCBI Taxonomy" id="42858"/>
    <lineage>
        <taxon>Bacteria</taxon>
        <taxon>Bacillati</taxon>
        <taxon>Bacillota</taxon>
        <taxon>Bacilli</taxon>
        <taxon>Bacillales</taxon>
        <taxon>Staphylococcaceae</taxon>
        <taxon>Mammaliicoccus</taxon>
    </lineage>
</organism>
<accession>A0AAX3W6L5</accession>
<dbReference type="EMBL" id="JAHLZN010000022">
    <property type="protein sequence ID" value="MBU6114326.1"/>
    <property type="molecule type" value="Genomic_DNA"/>
</dbReference>
<feature type="transmembrane region" description="Helical" evidence="1">
    <location>
        <begin position="380"/>
        <end position="398"/>
    </location>
</feature>
<dbReference type="Proteomes" id="UP001223261">
    <property type="component" value="Chromosome"/>
</dbReference>
<dbReference type="NCBIfam" id="TIGR00792">
    <property type="entry name" value="gph"/>
    <property type="match status" value="1"/>
</dbReference>
<evidence type="ECO:0000256" key="1">
    <source>
        <dbReference type="SAM" id="Phobius"/>
    </source>
</evidence>
<feature type="transmembrane region" description="Helical" evidence="1">
    <location>
        <begin position="237"/>
        <end position="263"/>
    </location>
</feature>
<keyword evidence="1" id="KW-1133">Transmembrane helix</keyword>
<dbReference type="InterPro" id="IPR039672">
    <property type="entry name" value="MFS_2"/>
</dbReference>
<reference evidence="2 4" key="1">
    <citation type="submission" date="2021-06" db="EMBL/GenBank/DDBJ databases">
        <title>Staphylococcus lentus K169 genome sequencing.</title>
        <authorList>
            <person name="Sundareshan S."/>
            <person name="Akhila D.S."/>
            <person name="Prachi D."/>
            <person name="Sivakumar R."/>
            <person name="Rajendhran J."/>
            <person name="Isloor S."/>
            <person name="Hegde N.R."/>
        </authorList>
    </citation>
    <scope>NUCLEOTIDE SEQUENCE [LARGE SCALE GENOMIC DNA]</scope>
    <source>
        <strain evidence="2 4">K169</strain>
    </source>
</reference>
<evidence type="ECO:0000313" key="2">
    <source>
        <dbReference type="EMBL" id="MBU6114326.1"/>
    </source>
</evidence>
<evidence type="ECO:0000313" key="5">
    <source>
        <dbReference type="Proteomes" id="UP001223261"/>
    </source>
</evidence>
<feature type="transmembrane region" description="Helical" evidence="1">
    <location>
        <begin position="410"/>
        <end position="433"/>
    </location>
</feature>
<keyword evidence="1" id="KW-0812">Transmembrane</keyword>
<feature type="transmembrane region" description="Helical" evidence="1">
    <location>
        <begin position="307"/>
        <end position="340"/>
    </location>
</feature>
<evidence type="ECO:0000313" key="4">
    <source>
        <dbReference type="Proteomes" id="UP000770161"/>
    </source>
</evidence>
<dbReference type="GO" id="GO:0015293">
    <property type="term" value="F:symporter activity"/>
    <property type="evidence" value="ECO:0007669"/>
    <property type="project" value="InterPro"/>
</dbReference>
<dbReference type="PANTHER" id="PTHR11328">
    <property type="entry name" value="MAJOR FACILITATOR SUPERFAMILY DOMAIN-CONTAINING PROTEIN"/>
    <property type="match status" value="1"/>
</dbReference>
<dbReference type="GO" id="GO:0006814">
    <property type="term" value="P:sodium ion transport"/>
    <property type="evidence" value="ECO:0007669"/>
    <property type="project" value="InterPro"/>
</dbReference>
<feature type="transmembrane region" description="Helical" evidence="1">
    <location>
        <begin position="275"/>
        <end position="295"/>
    </location>
</feature>
<evidence type="ECO:0000313" key="3">
    <source>
        <dbReference type="EMBL" id="WHI60576.1"/>
    </source>
</evidence>
<proteinExistence type="predicted"/>
<dbReference type="RefSeq" id="WP_216683773.1">
    <property type="nucleotide sequence ID" value="NZ_CP118848.1"/>
</dbReference>
<gene>
    <name evidence="2" type="ORF">KQ656_10160</name>
    <name evidence="3" type="ORF">PYH69_02800</name>
</gene>
<feature type="transmembrane region" description="Helical" evidence="1">
    <location>
        <begin position="39"/>
        <end position="63"/>
    </location>
</feature>
<dbReference type="InterPro" id="IPR001927">
    <property type="entry name" value="Na/Gal_symport"/>
</dbReference>
<feature type="transmembrane region" description="Helical" evidence="1">
    <location>
        <begin position="186"/>
        <end position="207"/>
    </location>
</feature>
<dbReference type="AlphaFoldDB" id="A0AAX3W6L5"/>
<name>A0AAX3W6L5_MAMLE</name>
<dbReference type="GO" id="GO:0005886">
    <property type="term" value="C:plasma membrane"/>
    <property type="evidence" value="ECO:0007669"/>
    <property type="project" value="TreeGrafter"/>
</dbReference>
<protein>
    <submittedName>
        <fullName evidence="3">MFS transporter</fullName>
    </submittedName>
</protein>
<feature type="transmembrane region" description="Helical" evidence="1">
    <location>
        <begin position="159"/>
        <end position="180"/>
    </location>
</feature>
<feature type="transmembrane region" description="Helical" evidence="1">
    <location>
        <begin position="88"/>
        <end position="105"/>
    </location>
</feature>
<dbReference type="CDD" id="cd17332">
    <property type="entry name" value="MFS_MelB_like"/>
    <property type="match status" value="1"/>
</dbReference>